<accession>S3ZPB6</accession>
<dbReference type="PATRIC" id="fig|1286094.4.peg.1593"/>
<proteinExistence type="predicted"/>
<protein>
    <submittedName>
        <fullName evidence="1">Uncharacterized protein</fullName>
    </submittedName>
</protein>
<comment type="caution">
    <text evidence="1">The sequence shown here is derived from an EMBL/GenBank/DDBJ whole genome shotgun (WGS) entry which is preliminary data.</text>
</comment>
<name>S3ZPB6_9ACTN</name>
<dbReference type="Proteomes" id="UP000014629">
    <property type="component" value="Unassembled WGS sequence"/>
</dbReference>
<evidence type="ECO:0000313" key="1">
    <source>
        <dbReference type="EMBL" id="EPH45351.1"/>
    </source>
</evidence>
<dbReference type="EMBL" id="AOPZ01000063">
    <property type="protein sequence ID" value="EPH45351.1"/>
    <property type="molecule type" value="Genomic_DNA"/>
</dbReference>
<dbReference type="OrthoDB" id="4260134at2"/>
<keyword evidence="2" id="KW-1185">Reference proteome</keyword>
<reference evidence="1 2" key="1">
    <citation type="submission" date="2013-02" db="EMBL/GenBank/DDBJ databases">
        <title>Draft Genome Sequence of Streptomyces aurantiacus, Which Produces Setomimycin.</title>
        <authorList>
            <person name="Gruening B.A."/>
            <person name="Praeg A."/>
            <person name="Erxleben A."/>
            <person name="Guenther S."/>
            <person name="Mueller M."/>
        </authorList>
    </citation>
    <scope>NUCLEOTIDE SEQUENCE [LARGE SCALE GENOMIC DNA]</scope>
    <source>
        <strain evidence="1 2">JA 4570</strain>
    </source>
</reference>
<organism evidence="1 2">
    <name type="scientific">Streptomyces aurantiacus JA 4570</name>
    <dbReference type="NCBI Taxonomy" id="1286094"/>
    <lineage>
        <taxon>Bacteria</taxon>
        <taxon>Bacillati</taxon>
        <taxon>Actinomycetota</taxon>
        <taxon>Actinomycetes</taxon>
        <taxon>Kitasatosporales</taxon>
        <taxon>Streptomycetaceae</taxon>
        <taxon>Streptomyces</taxon>
        <taxon>Streptomyces aurantiacus group</taxon>
    </lineage>
</organism>
<dbReference type="AlphaFoldDB" id="S3ZPB6"/>
<evidence type="ECO:0000313" key="2">
    <source>
        <dbReference type="Proteomes" id="UP000014629"/>
    </source>
</evidence>
<sequence length="162" mass="17493">MRDVTDAVRIFLAPPENTLTVEQRSGYVCTWCPTVLAPGKGVSLGGTDTWHPHACRPCHAIQGQALAAYLDWNDHVTDCVICRTGPCETSLTLRHATVKARERAGWQPAYCTSCQNSFAPGEAFVPHMWIGTSSVVLSFLHTGPCIYPFLSSHGGDVGPHSG</sequence>
<gene>
    <name evidence="1" type="ORF">STRAU_1616</name>
</gene>
<dbReference type="RefSeq" id="WP_016639746.1">
    <property type="nucleotide sequence ID" value="NZ_AOPZ01000063.1"/>
</dbReference>